<accession>A0A5B6UUY2</accession>
<keyword evidence="2" id="KW-1185">Reference proteome</keyword>
<gene>
    <name evidence="1" type="ORF">EPI10_028444</name>
</gene>
<dbReference type="Proteomes" id="UP000325315">
    <property type="component" value="Unassembled WGS sequence"/>
</dbReference>
<dbReference type="OrthoDB" id="1708734at2759"/>
<name>A0A5B6UUY2_9ROSI</name>
<dbReference type="EMBL" id="SMMG02000009">
    <property type="protein sequence ID" value="KAA3461910.1"/>
    <property type="molecule type" value="Genomic_DNA"/>
</dbReference>
<protein>
    <submittedName>
        <fullName evidence="1">Uncharacterized protein</fullName>
    </submittedName>
</protein>
<reference evidence="2" key="1">
    <citation type="journal article" date="2019" name="Plant Biotechnol. J.">
        <title>Genome sequencing of the Australian wild diploid species Gossypium australe highlights disease resistance and delayed gland morphogenesis.</title>
        <authorList>
            <person name="Cai Y."/>
            <person name="Cai X."/>
            <person name="Wang Q."/>
            <person name="Wang P."/>
            <person name="Zhang Y."/>
            <person name="Cai C."/>
            <person name="Xu Y."/>
            <person name="Wang K."/>
            <person name="Zhou Z."/>
            <person name="Wang C."/>
            <person name="Geng S."/>
            <person name="Li B."/>
            <person name="Dong Q."/>
            <person name="Hou Y."/>
            <person name="Wang H."/>
            <person name="Ai P."/>
            <person name="Liu Z."/>
            <person name="Yi F."/>
            <person name="Sun M."/>
            <person name="An G."/>
            <person name="Cheng J."/>
            <person name="Zhang Y."/>
            <person name="Shi Q."/>
            <person name="Xie Y."/>
            <person name="Shi X."/>
            <person name="Chang Y."/>
            <person name="Huang F."/>
            <person name="Chen Y."/>
            <person name="Hong S."/>
            <person name="Mi L."/>
            <person name="Sun Q."/>
            <person name="Zhang L."/>
            <person name="Zhou B."/>
            <person name="Peng R."/>
            <person name="Zhang X."/>
            <person name="Liu F."/>
        </authorList>
    </citation>
    <scope>NUCLEOTIDE SEQUENCE [LARGE SCALE GENOMIC DNA]</scope>
    <source>
        <strain evidence="2">cv. PA1801</strain>
    </source>
</reference>
<dbReference type="AlphaFoldDB" id="A0A5B6UUY2"/>
<evidence type="ECO:0000313" key="1">
    <source>
        <dbReference type="EMBL" id="KAA3461910.1"/>
    </source>
</evidence>
<sequence length="115" mass="13023">MGELRYELHSLFGQYLGHQNLSISNTKTLDRGKGILEGPSLGFAPREPIKVSTRGQFHVLEKIYVIESLDKDKSQTHKTTINRVYPIPTGKLTTLHNVDEFTVDWSIANTNLLKD</sequence>
<organism evidence="1 2">
    <name type="scientific">Gossypium australe</name>
    <dbReference type="NCBI Taxonomy" id="47621"/>
    <lineage>
        <taxon>Eukaryota</taxon>
        <taxon>Viridiplantae</taxon>
        <taxon>Streptophyta</taxon>
        <taxon>Embryophyta</taxon>
        <taxon>Tracheophyta</taxon>
        <taxon>Spermatophyta</taxon>
        <taxon>Magnoliopsida</taxon>
        <taxon>eudicotyledons</taxon>
        <taxon>Gunneridae</taxon>
        <taxon>Pentapetalae</taxon>
        <taxon>rosids</taxon>
        <taxon>malvids</taxon>
        <taxon>Malvales</taxon>
        <taxon>Malvaceae</taxon>
        <taxon>Malvoideae</taxon>
        <taxon>Gossypium</taxon>
    </lineage>
</organism>
<evidence type="ECO:0000313" key="2">
    <source>
        <dbReference type="Proteomes" id="UP000325315"/>
    </source>
</evidence>
<proteinExistence type="predicted"/>
<comment type="caution">
    <text evidence="1">The sequence shown here is derived from an EMBL/GenBank/DDBJ whole genome shotgun (WGS) entry which is preliminary data.</text>
</comment>